<dbReference type="GO" id="GO:0008168">
    <property type="term" value="F:methyltransferase activity"/>
    <property type="evidence" value="ECO:0007669"/>
    <property type="project" value="UniProtKB-KW"/>
</dbReference>
<name>A0ABP7I5U9_9ACTN</name>
<dbReference type="EMBL" id="BAAAZR010000008">
    <property type="protein sequence ID" value="GAA3810811.1"/>
    <property type="molecule type" value="Genomic_DNA"/>
</dbReference>
<keyword evidence="2" id="KW-0489">Methyltransferase</keyword>
<reference evidence="3" key="1">
    <citation type="journal article" date="2019" name="Int. J. Syst. Evol. Microbiol.">
        <title>The Global Catalogue of Microorganisms (GCM) 10K type strain sequencing project: providing services to taxonomists for standard genome sequencing and annotation.</title>
        <authorList>
            <consortium name="The Broad Institute Genomics Platform"/>
            <consortium name="The Broad Institute Genome Sequencing Center for Infectious Disease"/>
            <person name="Wu L."/>
            <person name="Ma J."/>
        </authorList>
    </citation>
    <scope>NUCLEOTIDE SEQUENCE [LARGE SCALE GENOMIC DNA]</scope>
    <source>
        <strain evidence="3">JCM 16908</strain>
    </source>
</reference>
<evidence type="ECO:0000256" key="1">
    <source>
        <dbReference type="SAM" id="MobiDB-lite"/>
    </source>
</evidence>
<dbReference type="Pfam" id="PF04672">
    <property type="entry name" value="Methyltransf_19"/>
    <property type="match status" value="1"/>
</dbReference>
<evidence type="ECO:0000313" key="3">
    <source>
        <dbReference type="Proteomes" id="UP001500888"/>
    </source>
</evidence>
<dbReference type="PIRSF" id="PIRSF017393">
    <property type="entry name" value="MTase_SAV2177"/>
    <property type="match status" value="1"/>
</dbReference>
<dbReference type="SUPFAM" id="SSF53335">
    <property type="entry name" value="S-adenosyl-L-methionine-dependent methyltransferases"/>
    <property type="match status" value="1"/>
</dbReference>
<accession>A0ABP7I5U9</accession>
<sequence>MSPDYEARARMSDQEQAPPGIDPKTPSVARMYDYYLGGKDNFAADREAAEKVMQVLPDVRHVARENRAFLGRAVRFLAERGIRQFIDIGTGLPTGKNVHQVALETAPDSRIVYIDNDPIVLVHARALLADNPQTLVVEGDLHDPKSLTEHPELRTHIDFEKPFAIILCAIMHFVADDEEATSIITHLRDTLPPGGALVISHGFRGDLDEEAIARAEEIYSHTKGALKVRDRGTISEYFTGLDLVEPGVVHVGAWRPEHDLEEDPAAPGVLGGVGILR</sequence>
<proteinExistence type="predicted"/>
<feature type="region of interest" description="Disordered" evidence="1">
    <location>
        <begin position="1"/>
        <end position="24"/>
    </location>
</feature>
<dbReference type="InterPro" id="IPR029063">
    <property type="entry name" value="SAM-dependent_MTases_sf"/>
</dbReference>
<feature type="compositionally biased region" description="Basic and acidic residues" evidence="1">
    <location>
        <begin position="1"/>
        <end position="13"/>
    </location>
</feature>
<gene>
    <name evidence="2" type="ORF">GCM10022226_34090</name>
</gene>
<protein>
    <submittedName>
        <fullName evidence="2">SAM-dependent methyltransferase</fullName>
    </submittedName>
</protein>
<keyword evidence="2" id="KW-0808">Transferase</keyword>
<dbReference type="GO" id="GO:0032259">
    <property type="term" value="P:methylation"/>
    <property type="evidence" value="ECO:0007669"/>
    <property type="project" value="UniProtKB-KW"/>
</dbReference>
<keyword evidence="3" id="KW-1185">Reference proteome</keyword>
<evidence type="ECO:0000313" key="2">
    <source>
        <dbReference type="EMBL" id="GAA3810811.1"/>
    </source>
</evidence>
<dbReference type="Proteomes" id="UP001500888">
    <property type="component" value="Unassembled WGS sequence"/>
</dbReference>
<organism evidence="2 3">
    <name type="scientific">Sphaerisporangium flaviroseum</name>
    <dbReference type="NCBI Taxonomy" id="509199"/>
    <lineage>
        <taxon>Bacteria</taxon>
        <taxon>Bacillati</taxon>
        <taxon>Actinomycetota</taxon>
        <taxon>Actinomycetes</taxon>
        <taxon>Streptosporangiales</taxon>
        <taxon>Streptosporangiaceae</taxon>
        <taxon>Sphaerisporangium</taxon>
    </lineage>
</organism>
<dbReference type="InterPro" id="IPR006764">
    <property type="entry name" value="SAM_dep_MeTrfase_SAV2177_type"/>
</dbReference>
<dbReference type="CDD" id="cd02440">
    <property type="entry name" value="AdoMet_MTases"/>
    <property type="match status" value="1"/>
</dbReference>
<comment type="caution">
    <text evidence="2">The sequence shown here is derived from an EMBL/GenBank/DDBJ whole genome shotgun (WGS) entry which is preliminary data.</text>
</comment>
<dbReference type="Gene3D" id="3.40.50.150">
    <property type="entry name" value="Vaccinia Virus protein VP39"/>
    <property type="match status" value="1"/>
</dbReference>